<evidence type="ECO:0000256" key="2">
    <source>
        <dbReference type="PIRSR" id="PIRSR603782-1"/>
    </source>
</evidence>
<evidence type="ECO:0000256" key="1">
    <source>
        <dbReference type="ARBA" id="ARBA00010996"/>
    </source>
</evidence>
<dbReference type="Proteomes" id="UP000501534">
    <property type="component" value="Chromosome"/>
</dbReference>
<feature type="binding site" evidence="2">
    <location>
        <position position="175"/>
    </location>
    <ligand>
        <name>Cu cation</name>
        <dbReference type="ChEBI" id="CHEBI:23378"/>
    </ligand>
</feature>
<keyword evidence="2" id="KW-0186">Copper</keyword>
<feature type="binding site" evidence="2">
    <location>
        <position position="90"/>
    </location>
    <ligand>
        <name>Cu cation</name>
        <dbReference type="ChEBI" id="CHEBI:23378"/>
    </ligand>
</feature>
<keyword evidence="5" id="KW-1185">Reference proteome</keyword>
<proteinExistence type="inferred from homology"/>
<dbReference type="GO" id="GO:0046872">
    <property type="term" value="F:metal ion binding"/>
    <property type="evidence" value="ECO:0007669"/>
    <property type="project" value="UniProtKB-KW"/>
</dbReference>
<dbReference type="Pfam" id="PF02630">
    <property type="entry name" value="SCO1-SenC"/>
    <property type="match status" value="1"/>
</dbReference>
<dbReference type="AlphaFoldDB" id="A0A6M4GS76"/>
<dbReference type="InterPro" id="IPR036249">
    <property type="entry name" value="Thioredoxin-like_sf"/>
</dbReference>
<gene>
    <name evidence="4" type="ORF">DSM104443_01213</name>
</gene>
<keyword evidence="3" id="KW-1015">Disulfide bond</keyword>
<evidence type="ECO:0000256" key="3">
    <source>
        <dbReference type="PIRSR" id="PIRSR603782-2"/>
    </source>
</evidence>
<organism evidence="4 5">
    <name type="scientific">Usitatibacter rugosus</name>
    <dbReference type="NCBI Taxonomy" id="2732067"/>
    <lineage>
        <taxon>Bacteria</taxon>
        <taxon>Pseudomonadati</taxon>
        <taxon>Pseudomonadota</taxon>
        <taxon>Betaproteobacteria</taxon>
        <taxon>Nitrosomonadales</taxon>
        <taxon>Usitatibacteraceae</taxon>
        <taxon>Usitatibacter</taxon>
    </lineage>
</organism>
<dbReference type="CDD" id="cd02968">
    <property type="entry name" value="SCO"/>
    <property type="match status" value="1"/>
</dbReference>
<name>A0A6M4GS76_9PROT</name>
<feature type="binding site" evidence="2">
    <location>
        <position position="86"/>
    </location>
    <ligand>
        <name>Cu cation</name>
        <dbReference type="ChEBI" id="CHEBI:23378"/>
    </ligand>
</feature>
<dbReference type="KEGG" id="uru:DSM104443_01213"/>
<dbReference type="InterPro" id="IPR003782">
    <property type="entry name" value="SCO1/SenC"/>
</dbReference>
<dbReference type="EMBL" id="CP053069">
    <property type="protein sequence ID" value="QJR10159.1"/>
    <property type="molecule type" value="Genomic_DNA"/>
</dbReference>
<feature type="disulfide bond" description="Redox-active" evidence="3">
    <location>
        <begin position="86"/>
        <end position="90"/>
    </location>
</feature>
<reference evidence="4 5" key="1">
    <citation type="submission" date="2020-04" db="EMBL/GenBank/DDBJ databases">
        <title>Usitatibacter rugosus gen. nov., sp. nov. and Usitatibacter palustris sp. nov., novel members of Usitatibacteraceae fam. nov. within the order Nitrosomonadales isolated from soil.</title>
        <authorList>
            <person name="Huber K.J."/>
            <person name="Neumann-Schaal M."/>
            <person name="Geppert A."/>
            <person name="Luckner M."/>
            <person name="Wanner G."/>
            <person name="Overmann J."/>
        </authorList>
    </citation>
    <scope>NUCLEOTIDE SEQUENCE [LARGE SCALE GENOMIC DNA]</scope>
    <source>
        <strain evidence="4 5">0125_3</strain>
    </source>
</reference>
<evidence type="ECO:0008006" key="6">
    <source>
        <dbReference type="Google" id="ProtNLM"/>
    </source>
</evidence>
<keyword evidence="2" id="KW-0479">Metal-binding</keyword>
<dbReference type="Gene3D" id="3.40.30.10">
    <property type="entry name" value="Glutaredoxin"/>
    <property type="match status" value="1"/>
</dbReference>
<dbReference type="RefSeq" id="WP_171090473.1">
    <property type="nucleotide sequence ID" value="NZ_CP053069.1"/>
</dbReference>
<evidence type="ECO:0000313" key="5">
    <source>
        <dbReference type="Proteomes" id="UP000501534"/>
    </source>
</evidence>
<sequence length="207" mass="21944">MSAARPMLPTLAAAGLLLGAAFAAASSLTLGFRAFTAEDARRIRVAEVAMPLSPVEIVDAAGQRRTLWNADPATRAWLVTFVYTRCPSACLSLGTELQQLQASVQASGTKGVRFASLSFDRAYDTPVELSKYAKRFRADPALWTVGVPVSDAALGSLLRESGVVVIPDGVGGYAHNAAIHVVTPEGKLVAIFDMERHREALAFASTL</sequence>
<dbReference type="SUPFAM" id="SSF52833">
    <property type="entry name" value="Thioredoxin-like"/>
    <property type="match status" value="1"/>
</dbReference>
<comment type="similarity">
    <text evidence="1">Belongs to the SCO1/2 family.</text>
</comment>
<protein>
    <recommendedName>
        <fullName evidence="6">Protein SCO1/2</fullName>
    </recommendedName>
</protein>
<accession>A0A6M4GS76</accession>
<evidence type="ECO:0000313" key="4">
    <source>
        <dbReference type="EMBL" id="QJR10159.1"/>
    </source>
</evidence>